<sequence>MKILPHLEKFAKEVSVSSVSFNILKSSLVDNLLEVKLTFFYSLASELELCLTIFQCDPPMAPFLYDSLEDILIALVEKFVKSEVLQSIKEKLNVSQLDLDQQENLLTANNIRLVYAIRHVIKKDKLPEKAVMLLKNDVRRCLKVIVIKLQDNSPLKYKLAKGISCSCPSVALNTQLRKQCLKLSSNLWLSGPGADIIEQHMSWYVPWKILKPFFHHFLEKDALITCGFTFLRHVRFQLKVAS</sequence>
<comment type="caution">
    <text evidence="1">The sequence shown here is derived from an EMBL/GenBank/DDBJ whole genome shotgun (WGS) entry which is preliminary data.</text>
</comment>
<accession>A0ABQ9HRK2</accession>
<protein>
    <submittedName>
        <fullName evidence="1">Uncharacterized protein</fullName>
    </submittedName>
</protein>
<dbReference type="Proteomes" id="UP001159363">
    <property type="component" value="Chromosome X"/>
</dbReference>
<proteinExistence type="predicted"/>
<organism evidence="1 2">
    <name type="scientific">Dryococelus australis</name>
    <dbReference type="NCBI Taxonomy" id="614101"/>
    <lineage>
        <taxon>Eukaryota</taxon>
        <taxon>Metazoa</taxon>
        <taxon>Ecdysozoa</taxon>
        <taxon>Arthropoda</taxon>
        <taxon>Hexapoda</taxon>
        <taxon>Insecta</taxon>
        <taxon>Pterygota</taxon>
        <taxon>Neoptera</taxon>
        <taxon>Polyneoptera</taxon>
        <taxon>Phasmatodea</taxon>
        <taxon>Verophasmatodea</taxon>
        <taxon>Anareolatae</taxon>
        <taxon>Phasmatidae</taxon>
        <taxon>Eurycanthinae</taxon>
        <taxon>Dryococelus</taxon>
    </lineage>
</organism>
<name>A0ABQ9HRK2_9NEOP</name>
<keyword evidence="2" id="KW-1185">Reference proteome</keyword>
<evidence type="ECO:0000313" key="1">
    <source>
        <dbReference type="EMBL" id="KAJ8887011.1"/>
    </source>
</evidence>
<gene>
    <name evidence="1" type="ORF">PR048_013225</name>
</gene>
<evidence type="ECO:0000313" key="2">
    <source>
        <dbReference type="Proteomes" id="UP001159363"/>
    </source>
</evidence>
<dbReference type="EMBL" id="JARBHB010000004">
    <property type="protein sequence ID" value="KAJ8887011.1"/>
    <property type="molecule type" value="Genomic_DNA"/>
</dbReference>
<reference evidence="1 2" key="1">
    <citation type="submission" date="2023-02" db="EMBL/GenBank/DDBJ databases">
        <title>LHISI_Scaffold_Assembly.</title>
        <authorList>
            <person name="Stuart O.P."/>
            <person name="Cleave R."/>
            <person name="Magrath M.J.L."/>
            <person name="Mikheyev A.S."/>
        </authorList>
    </citation>
    <scope>NUCLEOTIDE SEQUENCE [LARGE SCALE GENOMIC DNA]</scope>
    <source>
        <strain evidence="1">Daus_M_001</strain>
        <tissue evidence="1">Leg muscle</tissue>
    </source>
</reference>